<dbReference type="Proteomes" id="UP000708298">
    <property type="component" value="Unassembled WGS sequence"/>
</dbReference>
<reference evidence="1" key="2">
    <citation type="submission" date="2021-01" db="EMBL/GenBank/DDBJ databases">
        <authorList>
            <person name="Mieszkin S."/>
            <person name="Pouder E."/>
            <person name="Alain K."/>
        </authorList>
    </citation>
    <scope>NUCLEOTIDE SEQUENCE</scope>
    <source>
        <strain evidence="1">HW T2.11</strain>
    </source>
</reference>
<proteinExistence type="predicted"/>
<dbReference type="SUPFAM" id="SSF53448">
    <property type="entry name" value="Nucleotide-diphospho-sugar transferases"/>
    <property type="match status" value="1"/>
</dbReference>
<comment type="caution">
    <text evidence="1">The sequence shown here is derived from an EMBL/GenBank/DDBJ whole genome shotgun (WGS) entry which is preliminary data.</text>
</comment>
<dbReference type="EMBL" id="JAESVB010000001">
    <property type="protein sequence ID" value="MCB8873592.1"/>
    <property type="molecule type" value="Genomic_DNA"/>
</dbReference>
<name>A0A963YMK9_9PROT</name>
<evidence type="ECO:0000313" key="2">
    <source>
        <dbReference type="Proteomes" id="UP000708298"/>
    </source>
</evidence>
<dbReference type="AlphaFoldDB" id="A0A963YMK9"/>
<evidence type="ECO:0008006" key="3">
    <source>
        <dbReference type="Google" id="ProtNLM"/>
    </source>
</evidence>
<dbReference type="RefSeq" id="WP_227319282.1">
    <property type="nucleotide sequence ID" value="NZ_JAESVB010000001.1"/>
</dbReference>
<keyword evidence="2" id="KW-1185">Reference proteome</keyword>
<organism evidence="1 2">
    <name type="scientific">Acidisoma silvae</name>
    <dbReference type="NCBI Taxonomy" id="2802396"/>
    <lineage>
        <taxon>Bacteria</taxon>
        <taxon>Pseudomonadati</taxon>
        <taxon>Pseudomonadota</taxon>
        <taxon>Alphaproteobacteria</taxon>
        <taxon>Acetobacterales</taxon>
        <taxon>Acidocellaceae</taxon>
        <taxon>Acidisoma</taxon>
    </lineage>
</organism>
<accession>A0A963YMK9</accession>
<sequence>MTAAPMIVFTICARNYLGYAQALWQSLTAHHDNVLFHVALCDDASDFDALTYGFDIIQVSDLGMARWAEMRASYNITELNTALKPFVFLLLFGRYPGQPILYLDPDILVFSPFIEVQALLDGGADCILTPHIVAPSEFAEMNDQQFLRYGIYNLGFCVLRALPEVRRVVAWWARRLETHCVIALEEGLFVDQKWADLFPAYIDRTAILRHPGYNVAYWNLSQRLVRVDGAGHWSVNGEALRFFHFSGNRIETRSFFSRHSEVFSIGTIGDVRKLLDIYRESVMAHGHAYYSGIPYAFSWSQGDGRHVHSPAGIEAERRAAASPMPFLPITAQPIHAAERRSVDRLIERRLWDGENIPGFCALCHAPSRFDGEPRAANWGRSLHCLTCRQPSHIRAVATLLAQRCRPGHRPRVSTNHPTLLDCDGLRERVTGGDRPPADILVLCQSGTGRDLDRSLAAGYDSLRAGGDVLLTDGDDAPDAEARLGAAGFRDITRLFYWSRGLAHFGENLTILAARKPPLLDRQA</sequence>
<protein>
    <recommendedName>
        <fullName evidence="3">Glycosyl transferase</fullName>
    </recommendedName>
</protein>
<dbReference type="InterPro" id="IPR029044">
    <property type="entry name" value="Nucleotide-diphossugar_trans"/>
</dbReference>
<gene>
    <name evidence="1" type="ORF">ASILVAE211_00235</name>
</gene>
<reference evidence="1" key="1">
    <citation type="journal article" date="2021" name="Microorganisms">
        <title>Acidisoma silvae sp. nov. and Acidisomacellulosilytica sp. nov., Two Acidophilic Bacteria Isolated from Decaying Wood, Hydrolyzing Cellulose and Producing Poly-3-hydroxybutyrate.</title>
        <authorList>
            <person name="Mieszkin S."/>
            <person name="Pouder E."/>
            <person name="Uroz S."/>
            <person name="Simon-Colin C."/>
            <person name="Alain K."/>
        </authorList>
    </citation>
    <scope>NUCLEOTIDE SEQUENCE</scope>
    <source>
        <strain evidence="1">HW T2.11</strain>
    </source>
</reference>
<dbReference type="Gene3D" id="3.90.550.10">
    <property type="entry name" value="Spore Coat Polysaccharide Biosynthesis Protein SpsA, Chain A"/>
    <property type="match status" value="1"/>
</dbReference>
<evidence type="ECO:0000313" key="1">
    <source>
        <dbReference type="EMBL" id="MCB8873592.1"/>
    </source>
</evidence>